<evidence type="ECO:0000313" key="2">
    <source>
        <dbReference type="EMBL" id="KAK3232620.1"/>
    </source>
</evidence>
<dbReference type="InterPro" id="IPR036366">
    <property type="entry name" value="PGBDSf"/>
</dbReference>
<keyword evidence="4" id="KW-1185">Reference proteome</keyword>
<evidence type="ECO:0000259" key="1">
    <source>
        <dbReference type="Pfam" id="PF01471"/>
    </source>
</evidence>
<comment type="caution">
    <text evidence="2">The sequence shown here is derived from an EMBL/GenBank/DDBJ whole genome shotgun (WGS) entry which is preliminary data.</text>
</comment>
<dbReference type="InterPro" id="IPR036365">
    <property type="entry name" value="PGBD-like_sf"/>
</dbReference>
<name>A0AAE0BAX1_9CHLO</name>
<organism evidence="2 4">
    <name type="scientific">Cymbomonas tetramitiformis</name>
    <dbReference type="NCBI Taxonomy" id="36881"/>
    <lineage>
        <taxon>Eukaryota</taxon>
        <taxon>Viridiplantae</taxon>
        <taxon>Chlorophyta</taxon>
        <taxon>Pyramimonadophyceae</taxon>
        <taxon>Pyramimonadales</taxon>
        <taxon>Pyramimonadaceae</taxon>
        <taxon>Cymbomonas</taxon>
    </lineage>
</organism>
<evidence type="ECO:0000313" key="3">
    <source>
        <dbReference type="EMBL" id="KAK3263240.1"/>
    </source>
</evidence>
<dbReference type="EMBL" id="LGRX02035940">
    <property type="protein sequence ID" value="KAK3232620.1"/>
    <property type="molecule type" value="Genomic_DNA"/>
</dbReference>
<reference evidence="2 4" key="1">
    <citation type="journal article" date="2015" name="Genome Biol. Evol.">
        <title>Comparative Genomics of a Bacterivorous Green Alga Reveals Evolutionary Causalities and Consequences of Phago-Mixotrophic Mode of Nutrition.</title>
        <authorList>
            <person name="Burns J.A."/>
            <person name="Paasch A."/>
            <person name="Narechania A."/>
            <person name="Kim E."/>
        </authorList>
    </citation>
    <scope>NUCLEOTIDE SEQUENCE [LARGE SCALE GENOMIC DNA]</scope>
    <source>
        <strain evidence="2">PLY_AMNH</strain>
    </source>
</reference>
<dbReference type="InterPro" id="IPR002477">
    <property type="entry name" value="Peptidoglycan-bd-like"/>
</dbReference>
<dbReference type="Gene3D" id="1.10.101.10">
    <property type="entry name" value="PGBD-like superfamily/PGBD"/>
    <property type="match status" value="1"/>
</dbReference>
<accession>A0AAE0BAX1</accession>
<dbReference type="AlphaFoldDB" id="A0AAE0BAX1"/>
<dbReference type="SUPFAM" id="SSF47090">
    <property type="entry name" value="PGBD-like"/>
    <property type="match status" value="1"/>
</dbReference>
<sequence length="181" mass="19927">MGSNGEACYFPRDLTKGSYGGDVNCLQQFLRHKGYLPEEPTGYYGEKTQTAVAKWQDDIGSQVPALGKGVMNMGTRQWYAKKFGLPSPSDPSPSADYPDKQGQKKTCIDVCAEFGGTQDCQTRCVRHDSEKKHACREACQVAFSSACDRAFPPSSANGPQNYTICLQYLDASCKETCQQYT</sequence>
<reference evidence="2" key="2">
    <citation type="submission" date="2023-06" db="EMBL/GenBank/DDBJ databases">
        <title>Long-read-based genome assembly of the green algal bacterivore Cymbomonas tetramitiformis.</title>
        <authorList>
            <person name="Gyaltshen Y."/>
            <person name="Rozenberg A."/>
            <person name="Paasch A."/>
            <person name="Burns J.A."/>
            <person name="Warring S."/>
            <person name="Larson R."/>
            <person name="Maurer-Alcala X."/>
            <person name="Dacks J."/>
            <person name="Kim E."/>
        </authorList>
    </citation>
    <scope>NUCLEOTIDE SEQUENCE</scope>
    <source>
        <strain evidence="2">PLY_AMNH</strain>
    </source>
</reference>
<dbReference type="Pfam" id="PF01471">
    <property type="entry name" value="PG_binding_1"/>
    <property type="match status" value="1"/>
</dbReference>
<proteinExistence type="predicted"/>
<evidence type="ECO:0000313" key="4">
    <source>
        <dbReference type="Proteomes" id="UP001190700"/>
    </source>
</evidence>
<gene>
    <name evidence="3" type="ORF">CYMTET_27943</name>
    <name evidence="2" type="ORF">CYMTET_57036</name>
</gene>
<dbReference type="Proteomes" id="UP001190700">
    <property type="component" value="Unassembled WGS sequence"/>
</dbReference>
<dbReference type="EMBL" id="LGRX02015617">
    <property type="protein sequence ID" value="KAK3263240.1"/>
    <property type="molecule type" value="Genomic_DNA"/>
</dbReference>
<feature type="domain" description="Peptidoglycan binding-like" evidence="1">
    <location>
        <begin position="20"/>
        <end position="58"/>
    </location>
</feature>
<protein>
    <recommendedName>
        <fullName evidence="1">Peptidoglycan binding-like domain-containing protein</fullName>
    </recommendedName>
</protein>